<keyword evidence="4" id="KW-1185">Reference proteome</keyword>
<protein>
    <submittedName>
        <fullName evidence="3">Helix-turn-helix transcriptional regulator</fullName>
    </submittedName>
</protein>
<dbReference type="EMBL" id="WBOS01000006">
    <property type="protein sequence ID" value="KAB2334504.1"/>
    <property type="molecule type" value="Genomic_DNA"/>
</dbReference>
<proteinExistence type="predicted"/>
<organism evidence="3 4">
    <name type="scientific">Cytobacillus depressus</name>
    <dbReference type="NCBI Taxonomy" id="1602942"/>
    <lineage>
        <taxon>Bacteria</taxon>
        <taxon>Bacillati</taxon>
        <taxon>Bacillota</taxon>
        <taxon>Bacilli</taxon>
        <taxon>Bacillales</taxon>
        <taxon>Bacillaceae</taxon>
        <taxon>Cytobacillus</taxon>
    </lineage>
</organism>
<comment type="caution">
    <text evidence="3">The sequence shown here is derived from an EMBL/GenBank/DDBJ whole genome shotgun (WGS) entry which is preliminary data.</text>
</comment>
<evidence type="ECO:0000313" key="3">
    <source>
        <dbReference type="EMBL" id="KAB2334504.1"/>
    </source>
</evidence>
<dbReference type="Pfam" id="PF12728">
    <property type="entry name" value="HTH_17"/>
    <property type="match status" value="1"/>
</dbReference>
<dbReference type="Pfam" id="PF12727">
    <property type="entry name" value="PBP_like"/>
    <property type="match status" value="1"/>
</dbReference>
<evidence type="ECO:0000259" key="2">
    <source>
        <dbReference type="Pfam" id="PF12728"/>
    </source>
</evidence>
<dbReference type="InterPro" id="IPR041657">
    <property type="entry name" value="HTH_17"/>
</dbReference>
<dbReference type="InterPro" id="IPR010093">
    <property type="entry name" value="SinI_DNA-bd"/>
</dbReference>
<dbReference type="NCBIfam" id="TIGR01764">
    <property type="entry name" value="excise"/>
    <property type="match status" value="1"/>
</dbReference>
<dbReference type="GO" id="GO:0003677">
    <property type="term" value="F:DNA binding"/>
    <property type="evidence" value="ECO:0007669"/>
    <property type="project" value="InterPro"/>
</dbReference>
<sequence>MNNNSSYTIEEVSQLLKISKLTVYDLIKKEELVAFRVGRQMRVDQQDLERYKSKNRTGIVQEDNYFSAENKVSQNNNKQVVISGQDVVLDMLSKYIEKHTSLTPLRSYNGSLNSLVSMYNGECDIVSVHLYDGDTGEYNLPYVKRLLVSQPFILINLVCRNAGIYVKQGNPLNIKGWSDLAQSQITIVNREKGSGARVLLDEQLRIHGISADSLRGYENDLTSHFSVASAVASGQADAGVGIENVAKMVNVDFIPLIKEQYDLVILKTKENLQLLKVIKEAVSSKEYRSQLEQLNGYDLSVTGKIIFES</sequence>
<dbReference type="OrthoDB" id="9805928at2"/>
<dbReference type="Proteomes" id="UP000481030">
    <property type="component" value="Unassembled WGS sequence"/>
</dbReference>
<dbReference type="Gene3D" id="3.40.190.10">
    <property type="entry name" value="Periplasmic binding protein-like II"/>
    <property type="match status" value="1"/>
</dbReference>
<feature type="domain" description="PBP" evidence="1">
    <location>
        <begin position="97"/>
        <end position="278"/>
    </location>
</feature>
<dbReference type="PANTHER" id="PTHR38431">
    <property type="entry name" value="BLL2305 PROTEIN"/>
    <property type="match status" value="1"/>
</dbReference>
<feature type="domain" description="Helix-turn-helix" evidence="2">
    <location>
        <begin position="7"/>
        <end position="55"/>
    </location>
</feature>
<accession>A0A6L3V8F3</accession>
<dbReference type="InterPro" id="IPR024370">
    <property type="entry name" value="PBP_domain"/>
</dbReference>
<name>A0A6L3V8F3_9BACI</name>
<dbReference type="AlphaFoldDB" id="A0A6L3V8F3"/>
<evidence type="ECO:0000259" key="1">
    <source>
        <dbReference type="Pfam" id="PF12727"/>
    </source>
</evidence>
<dbReference type="SUPFAM" id="SSF53850">
    <property type="entry name" value="Periplasmic binding protein-like II"/>
    <property type="match status" value="1"/>
</dbReference>
<dbReference type="RefSeq" id="WP_151535580.1">
    <property type="nucleotide sequence ID" value="NZ_WBOS01000006.1"/>
</dbReference>
<reference evidence="3 4" key="1">
    <citation type="journal article" date="2016" name="Antonie Van Leeuwenhoek">
        <title>Bacillus depressus sp. nov., isolated from soil of a sunflower field.</title>
        <authorList>
            <person name="Wei X."/>
            <person name="Xin D."/>
            <person name="Xin Y."/>
            <person name="Zhang H."/>
            <person name="Wang T."/>
            <person name="Zhang J."/>
        </authorList>
    </citation>
    <scope>NUCLEOTIDE SEQUENCE [LARGE SCALE GENOMIC DNA]</scope>
    <source>
        <strain evidence="3 4">BZ1</strain>
    </source>
</reference>
<gene>
    <name evidence="3" type="ORF">F7731_14950</name>
</gene>
<dbReference type="PANTHER" id="PTHR38431:SF1">
    <property type="entry name" value="BLL2305 PROTEIN"/>
    <property type="match status" value="1"/>
</dbReference>
<evidence type="ECO:0000313" key="4">
    <source>
        <dbReference type="Proteomes" id="UP000481030"/>
    </source>
</evidence>